<evidence type="ECO:0000256" key="3">
    <source>
        <dbReference type="ARBA" id="ARBA00022181"/>
    </source>
</evidence>
<comment type="caution">
    <text evidence="7">The sequence shown here is derived from an EMBL/GenBank/DDBJ whole genome shotgun (WGS) entry which is preliminary data.</text>
</comment>
<protein>
    <recommendedName>
        <fullName evidence="3">Autoinducer 2-binding periplasmic protein LuxP</fullName>
    </recommendedName>
</protein>
<feature type="chain" id="PRO_5043864539" description="Autoinducer 2-binding periplasmic protein LuxP" evidence="5">
    <location>
        <begin position="22"/>
        <end position="306"/>
    </location>
</feature>
<organism evidence="7 8">
    <name type="scientific">Vibrio nigripulchritudo SOn1</name>
    <dbReference type="NCBI Taxonomy" id="1238450"/>
    <lineage>
        <taxon>Bacteria</taxon>
        <taxon>Pseudomonadati</taxon>
        <taxon>Pseudomonadota</taxon>
        <taxon>Gammaproteobacteria</taxon>
        <taxon>Vibrionales</taxon>
        <taxon>Vibrionaceae</taxon>
        <taxon>Vibrio</taxon>
    </lineage>
</organism>
<feature type="domain" description="Periplasmic binding protein" evidence="6">
    <location>
        <begin position="27"/>
        <end position="281"/>
    </location>
</feature>
<sequence length="306" mass="33190">MYKSVLCFVLLLFLVNGRASASSDYSIGVSVSDLTNPFFVTMVKSIKAEANQIPDKKIDVIVRSSAYDLDRQNQQIDLFIERKVDLILLVASDEQGIAPAVNKARRAGIRVIAVDVRATGADVTITTDNIQAGEMACLKLVKKLNEKGRVIIINGPPVSASLDRVAGCKSVLNDYPDINLLDADINGTGSYNGGLEAMAYALQAYSDIDGVFAINDPTALGAEQAMLQSGEQVWIASVDGAPSAIQALEEKRPNWLGTSAQFPKRMSREAVQIGLGLLNGGKVERELVLIKPEFIDVSNYHQFSRW</sequence>
<dbReference type="InterPro" id="IPR028082">
    <property type="entry name" value="Peripla_BP_I"/>
</dbReference>
<dbReference type="PANTHER" id="PTHR46847">
    <property type="entry name" value="D-ALLOSE-BINDING PERIPLASMIC PROTEIN-RELATED"/>
    <property type="match status" value="1"/>
</dbReference>
<dbReference type="GO" id="GO:0055085">
    <property type="term" value="P:transmembrane transport"/>
    <property type="evidence" value="ECO:0007669"/>
    <property type="project" value="UniProtKB-ARBA"/>
</dbReference>
<comment type="similarity">
    <text evidence="2">Belongs to the bacterial solute-binding protein 2 family.</text>
</comment>
<evidence type="ECO:0000256" key="4">
    <source>
        <dbReference type="ARBA" id="ARBA00022729"/>
    </source>
</evidence>
<dbReference type="PANTHER" id="PTHR46847:SF2">
    <property type="entry name" value="ABC TRANSPORTER SUGAR-BINDING PROTEIN"/>
    <property type="match status" value="1"/>
</dbReference>
<evidence type="ECO:0000256" key="1">
    <source>
        <dbReference type="ARBA" id="ARBA00004196"/>
    </source>
</evidence>
<dbReference type="Pfam" id="PF13407">
    <property type="entry name" value="Peripla_BP_4"/>
    <property type="match status" value="1"/>
</dbReference>
<accession>A0AAV2VZ27</accession>
<evidence type="ECO:0000256" key="5">
    <source>
        <dbReference type="SAM" id="SignalP"/>
    </source>
</evidence>
<gene>
    <name evidence="7" type="ORF">VIBNISOn1_970049</name>
</gene>
<evidence type="ECO:0000313" key="7">
    <source>
        <dbReference type="EMBL" id="CCO50029.1"/>
    </source>
</evidence>
<reference evidence="7 8" key="1">
    <citation type="journal article" date="2013" name="ISME J.">
        <title>Comparative genomics of pathogenic lineages of Vibrio nigripulchritudo identifies virulence-associated traits.</title>
        <authorList>
            <person name="Goudenege D."/>
            <person name="Labreuche Y."/>
            <person name="Krin E."/>
            <person name="Ansquer D."/>
            <person name="Mangenot S."/>
            <person name="Calteau A."/>
            <person name="Medigue C."/>
            <person name="Mazel D."/>
            <person name="Polz M.F."/>
            <person name="Le Roux F."/>
        </authorList>
    </citation>
    <scope>NUCLEOTIDE SEQUENCE [LARGE SCALE GENOMIC DNA]</scope>
    <source>
        <strain evidence="7 8">SOn1</strain>
    </source>
</reference>
<dbReference type="AlphaFoldDB" id="A0AAV2VZ27"/>
<evidence type="ECO:0000256" key="2">
    <source>
        <dbReference type="ARBA" id="ARBA00007639"/>
    </source>
</evidence>
<dbReference type="Gene3D" id="3.40.50.2300">
    <property type="match status" value="2"/>
</dbReference>
<dbReference type="GO" id="GO:0030313">
    <property type="term" value="C:cell envelope"/>
    <property type="evidence" value="ECO:0007669"/>
    <property type="project" value="UniProtKB-SubCell"/>
</dbReference>
<dbReference type="InterPro" id="IPR025997">
    <property type="entry name" value="SBP_2_dom"/>
</dbReference>
<dbReference type="RefSeq" id="WP_022613952.1">
    <property type="nucleotide sequence ID" value="NZ_LK391965.1"/>
</dbReference>
<dbReference type="CDD" id="cd06321">
    <property type="entry name" value="PBP1_ABC_sugar_binding-like"/>
    <property type="match status" value="1"/>
</dbReference>
<name>A0AAV2VZ27_9VIBR</name>
<dbReference type="EMBL" id="CAOF01000194">
    <property type="protein sequence ID" value="CCO50029.1"/>
    <property type="molecule type" value="Genomic_DNA"/>
</dbReference>
<dbReference type="GO" id="GO:0030246">
    <property type="term" value="F:carbohydrate binding"/>
    <property type="evidence" value="ECO:0007669"/>
    <property type="project" value="UniProtKB-ARBA"/>
</dbReference>
<dbReference type="Proteomes" id="UP000018211">
    <property type="component" value="Unassembled WGS sequence"/>
</dbReference>
<feature type="signal peptide" evidence="5">
    <location>
        <begin position="1"/>
        <end position="21"/>
    </location>
</feature>
<dbReference type="SUPFAM" id="SSF53822">
    <property type="entry name" value="Periplasmic binding protein-like I"/>
    <property type="match status" value="1"/>
</dbReference>
<keyword evidence="4 5" id="KW-0732">Signal</keyword>
<evidence type="ECO:0000313" key="8">
    <source>
        <dbReference type="Proteomes" id="UP000018211"/>
    </source>
</evidence>
<evidence type="ECO:0000259" key="6">
    <source>
        <dbReference type="Pfam" id="PF13407"/>
    </source>
</evidence>
<comment type="subcellular location">
    <subcellularLocation>
        <location evidence="1">Cell envelope</location>
    </subcellularLocation>
</comment>
<proteinExistence type="inferred from homology"/>